<dbReference type="EMBL" id="CM046388">
    <property type="protein sequence ID" value="KAI8571950.1"/>
    <property type="molecule type" value="Genomic_DNA"/>
</dbReference>
<sequence length="95" mass="10954">MGEEDESIHESMNNFMKDTSSHIGEMANSIGYDKDLSKRRQNLQTKLAKLNITMTQKFKLSVVICQEEQSVDNFYGCKKEERQEYVEAILNGEIS</sequence>
<organism evidence="1 2">
    <name type="scientific">Rhododendron molle</name>
    <name type="common">Chinese azalea</name>
    <name type="synonym">Azalea mollis</name>
    <dbReference type="NCBI Taxonomy" id="49168"/>
    <lineage>
        <taxon>Eukaryota</taxon>
        <taxon>Viridiplantae</taxon>
        <taxon>Streptophyta</taxon>
        <taxon>Embryophyta</taxon>
        <taxon>Tracheophyta</taxon>
        <taxon>Spermatophyta</taxon>
        <taxon>Magnoliopsida</taxon>
        <taxon>eudicotyledons</taxon>
        <taxon>Gunneridae</taxon>
        <taxon>Pentapetalae</taxon>
        <taxon>asterids</taxon>
        <taxon>Ericales</taxon>
        <taxon>Ericaceae</taxon>
        <taxon>Ericoideae</taxon>
        <taxon>Rhodoreae</taxon>
        <taxon>Rhododendron</taxon>
    </lineage>
</organism>
<accession>A0ACC0Q2J0</accession>
<name>A0ACC0Q2J0_RHOML</name>
<gene>
    <name evidence="1" type="ORF">RHMOL_Rhmol01G0160700</name>
</gene>
<evidence type="ECO:0000313" key="1">
    <source>
        <dbReference type="EMBL" id="KAI8571950.1"/>
    </source>
</evidence>
<protein>
    <submittedName>
        <fullName evidence="1">Uncharacterized protein</fullName>
    </submittedName>
</protein>
<keyword evidence="2" id="KW-1185">Reference proteome</keyword>
<comment type="caution">
    <text evidence="1">The sequence shown here is derived from an EMBL/GenBank/DDBJ whole genome shotgun (WGS) entry which is preliminary data.</text>
</comment>
<evidence type="ECO:0000313" key="2">
    <source>
        <dbReference type="Proteomes" id="UP001062846"/>
    </source>
</evidence>
<reference evidence="1" key="1">
    <citation type="submission" date="2022-02" db="EMBL/GenBank/DDBJ databases">
        <title>Plant Genome Project.</title>
        <authorList>
            <person name="Zhang R.-G."/>
        </authorList>
    </citation>
    <scope>NUCLEOTIDE SEQUENCE</scope>
    <source>
        <strain evidence="1">AT1</strain>
    </source>
</reference>
<dbReference type="Proteomes" id="UP001062846">
    <property type="component" value="Chromosome 1"/>
</dbReference>
<proteinExistence type="predicted"/>